<organism evidence="1 2">
    <name type="scientific">Elysia marginata</name>
    <dbReference type="NCBI Taxonomy" id="1093978"/>
    <lineage>
        <taxon>Eukaryota</taxon>
        <taxon>Metazoa</taxon>
        <taxon>Spiralia</taxon>
        <taxon>Lophotrochozoa</taxon>
        <taxon>Mollusca</taxon>
        <taxon>Gastropoda</taxon>
        <taxon>Heterobranchia</taxon>
        <taxon>Euthyneura</taxon>
        <taxon>Panpulmonata</taxon>
        <taxon>Sacoglossa</taxon>
        <taxon>Placobranchoidea</taxon>
        <taxon>Plakobranchidae</taxon>
        <taxon>Elysia</taxon>
    </lineage>
</organism>
<proteinExistence type="predicted"/>
<dbReference type="EMBL" id="BMAT01010387">
    <property type="protein sequence ID" value="GFS25976.1"/>
    <property type="molecule type" value="Genomic_DNA"/>
</dbReference>
<name>A0AAV4JX99_9GAST</name>
<comment type="caution">
    <text evidence="1">The sequence shown here is derived from an EMBL/GenBank/DDBJ whole genome shotgun (WGS) entry which is preliminary data.</text>
</comment>
<evidence type="ECO:0000313" key="2">
    <source>
        <dbReference type="Proteomes" id="UP000762676"/>
    </source>
</evidence>
<dbReference type="Proteomes" id="UP000762676">
    <property type="component" value="Unassembled WGS sequence"/>
</dbReference>
<reference evidence="1 2" key="1">
    <citation type="journal article" date="2021" name="Elife">
        <title>Chloroplast acquisition without the gene transfer in kleptoplastic sea slugs, Plakobranchus ocellatus.</title>
        <authorList>
            <person name="Maeda T."/>
            <person name="Takahashi S."/>
            <person name="Yoshida T."/>
            <person name="Shimamura S."/>
            <person name="Takaki Y."/>
            <person name="Nagai Y."/>
            <person name="Toyoda A."/>
            <person name="Suzuki Y."/>
            <person name="Arimoto A."/>
            <person name="Ishii H."/>
            <person name="Satoh N."/>
            <person name="Nishiyama T."/>
            <person name="Hasebe M."/>
            <person name="Maruyama T."/>
            <person name="Minagawa J."/>
            <person name="Obokata J."/>
            <person name="Shigenobu S."/>
        </authorList>
    </citation>
    <scope>NUCLEOTIDE SEQUENCE [LARGE SCALE GENOMIC DNA]</scope>
</reference>
<dbReference type="AlphaFoldDB" id="A0AAV4JX99"/>
<gene>
    <name evidence="1" type="ORF">ElyMa_005198700</name>
</gene>
<protein>
    <submittedName>
        <fullName evidence="1">Uncharacterized protein</fullName>
    </submittedName>
</protein>
<accession>A0AAV4JX99</accession>
<evidence type="ECO:0000313" key="1">
    <source>
        <dbReference type="EMBL" id="GFS25976.1"/>
    </source>
</evidence>
<sequence>MYPGLCQEFFESSQPLPPTQQKMGTCPTLGRKGSVEEEINTTITKLSHEKSDNLPCQAPAILIIMKLFYMSKRGSPSPTQNVKTFSRVFS</sequence>
<keyword evidence="2" id="KW-1185">Reference proteome</keyword>